<organism evidence="3 4">
    <name type="scientific">Diplocarpon coronariae</name>
    <dbReference type="NCBI Taxonomy" id="2795749"/>
    <lineage>
        <taxon>Eukaryota</taxon>
        <taxon>Fungi</taxon>
        <taxon>Dikarya</taxon>
        <taxon>Ascomycota</taxon>
        <taxon>Pezizomycotina</taxon>
        <taxon>Leotiomycetes</taxon>
        <taxon>Helotiales</taxon>
        <taxon>Drepanopezizaceae</taxon>
        <taxon>Diplocarpon</taxon>
    </lineage>
</organism>
<comment type="caution">
    <text evidence="3">The sequence shown here is derived from an EMBL/GenBank/DDBJ whole genome shotgun (WGS) entry which is preliminary data.</text>
</comment>
<evidence type="ECO:0000256" key="1">
    <source>
        <dbReference type="SAM" id="MobiDB-lite"/>
    </source>
</evidence>
<protein>
    <recommendedName>
        <fullName evidence="2">DUF6590 domain-containing protein</fullName>
    </recommendedName>
</protein>
<proteinExistence type="predicted"/>
<dbReference type="Pfam" id="PF20233">
    <property type="entry name" value="DUF6590"/>
    <property type="match status" value="1"/>
</dbReference>
<sequence>MTYQGKATTKNRAHPEDHAPIIPILGRRKVQKFSLPRKAGKMTKQIKVDVSNPADKFDPLSRLNYSKVYTVEHNVKVRFIGQVNKHYEQQVMLDYNDTHGPIASRPHPIRTSRDLSPEYETSNAEGVIPDSDEKTGIKSQPGDYTTETGEPSATWQSAPYEDNHPLQDPSLDDF</sequence>
<evidence type="ECO:0000259" key="2">
    <source>
        <dbReference type="Pfam" id="PF20233"/>
    </source>
</evidence>
<gene>
    <name evidence="3" type="ORF">B2J93_7664</name>
</gene>
<accession>A0A218ZD42</accession>
<dbReference type="InParanoid" id="A0A218ZD42"/>
<reference evidence="3 4" key="1">
    <citation type="submission" date="2017-04" db="EMBL/GenBank/DDBJ databases">
        <title>Draft genome sequence of Marssonina coronaria NL1: causal agent of apple blotch.</title>
        <authorList>
            <person name="Cheng Q."/>
        </authorList>
    </citation>
    <scope>NUCLEOTIDE SEQUENCE [LARGE SCALE GENOMIC DNA]</scope>
    <source>
        <strain evidence="3 4">NL1</strain>
    </source>
</reference>
<dbReference type="AlphaFoldDB" id="A0A218ZD42"/>
<evidence type="ECO:0000313" key="3">
    <source>
        <dbReference type="EMBL" id="OWP05463.1"/>
    </source>
</evidence>
<dbReference type="Proteomes" id="UP000242519">
    <property type="component" value="Unassembled WGS sequence"/>
</dbReference>
<keyword evidence="4" id="KW-1185">Reference proteome</keyword>
<evidence type="ECO:0000313" key="4">
    <source>
        <dbReference type="Proteomes" id="UP000242519"/>
    </source>
</evidence>
<feature type="compositionally biased region" description="Polar residues" evidence="1">
    <location>
        <begin position="142"/>
        <end position="157"/>
    </location>
</feature>
<feature type="region of interest" description="Disordered" evidence="1">
    <location>
        <begin position="98"/>
        <end position="174"/>
    </location>
</feature>
<name>A0A218ZD42_9HELO</name>
<dbReference type="InterPro" id="IPR046497">
    <property type="entry name" value="DUF6590"/>
</dbReference>
<dbReference type="EMBL" id="MZNU01000074">
    <property type="protein sequence ID" value="OWP05463.1"/>
    <property type="molecule type" value="Genomic_DNA"/>
</dbReference>
<dbReference type="OrthoDB" id="3559580at2759"/>
<feature type="domain" description="DUF6590" evidence="2">
    <location>
        <begin position="2"/>
        <end position="88"/>
    </location>
</feature>